<reference evidence="2" key="1">
    <citation type="journal article" date="2019" name="Int. J. Syst. Evol. Microbiol.">
        <title>The Global Catalogue of Microorganisms (GCM) 10K type strain sequencing project: providing services to taxonomists for standard genome sequencing and annotation.</title>
        <authorList>
            <consortium name="The Broad Institute Genomics Platform"/>
            <consortium name="The Broad Institute Genome Sequencing Center for Infectious Disease"/>
            <person name="Wu L."/>
            <person name="Ma J."/>
        </authorList>
    </citation>
    <scope>NUCLEOTIDE SEQUENCE [LARGE SCALE GENOMIC DNA]</scope>
    <source>
        <strain evidence="2">JCM 19134</strain>
    </source>
</reference>
<evidence type="ECO:0000313" key="1">
    <source>
        <dbReference type="EMBL" id="GAA4941462.1"/>
    </source>
</evidence>
<proteinExistence type="predicted"/>
<name>A0AAV3U237_9ALTE</name>
<protein>
    <submittedName>
        <fullName evidence="1">Uncharacterized protein</fullName>
    </submittedName>
</protein>
<accession>A0AAV3U237</accession>
<sequence length="176" mass="19965">MGTFNCPNQCDHFCVPQKAKICNDAPTLREYREFREDEGQSYLDWTDNMWDPLSRMRDGIIDNNRANPGIPASTIWNNREAIQDIVEGNTLAGSVDLWANTALVLLPEEHATDLKNSVELMITGMESLRQDNDPTTFHQGEDGFMRAQAKYALSQSGCSSDLTNDYNLRPYTPNRE</sequence>
<dbReference type="AlphaFoldDB" id="A0AAV3U237"/>
<dbReference type="EMBL" id="BAABLX010000012">
    <property type="protein sequence ID" value="GAA4941462.1"/>
    <property type="molecule type" value="Genomic_DNA"/>
</dbReference>
<evidence type="ECO:0000313" key="2">
    <source>
        <dbReference type="Proteomes" id="UP001409585"/>
    </source>
</evidence>
<keyword evidence="2" id="KW-1185">Reference proteome</keyword>
<organism evidence="1 2">
    <name type="scientific">Halioxenophilus aromaticivorans</name>
    <dbReference type="NCBI Taxonomy" id="1306992"/>
    <lineage>
        <taxon>Bacteria</taxon>
        <taxon>Pseudomonadati</taxon>
        <taxon>Pseudomonadota</taxon>
        <taxon>Gammaproteobacteria</taxon>
        <taxon>Alteromonadales</taxon>
        <taxon>Alteromonadaceae</taxon>
        <taxon>Halioxenophilus</taxon>
    </lineage>
</organism>
<dbReference type="Proteomes" id="UP001409585">
    <property type="component" value="Unassembled WGS sequence"/>
</dbReference>
<gene>
    <name evidence="1" type="ORF">GCM10025791_19890</name>
</gene>
<comment type="caution">
    <text evidence="1">The sequence shown here is derived from an EMBL/GenBank/DDBJ whole genome shotgun (WGS) entry which is preliminary data.</text>
</comment>